<dbReference type="InterPro" id="IPR011933">
    <property type="entry name" value="Double_TM_dom"/>
</dbReference>
<dbReference type="PANTHER" id="PTHR37464:SF1">
    <property type="entry name" value="BLL2463 PROTEIN"/>
    <property type="match status" value="1"/>
</dbReference>
<comment type="caution">
    <text evidence="4">The sequence shown here is derived from an EMBL/GenBank/DDBJ whole genome shotgun (WGS) entry which is preliminary data.</text>
</comment>
<evidence type="ECO:0000259" key="3">
    <source>
        <dbReference type="Pfam" id="PF13709"/>
    </source>
</evidence>
<dbReference type="NCBIfam" id="TIGR02226">
    <property type="entry name" value="two_anch"/>
    <property type="match status" value="1"/>
</dbReference>
<feature type="transmembrane region" description="Helical" evidence="1">
    <location>
        <begin position="59"/>
        <end position="81"/>
    </location>
</feature>
<accession>A0A2S9QF09</accession>
<evidence type="ECO:0000313" key="4">
    <source>
        <dbReference type="EMBL" id="PRH87931.1"/>
    </source>
</evidence>
<evidence type="ECO:0000256" key="1">
    <source>
        <dbReference type="SAM" id="Phobius"/>
    </source>
</evidence>
<protein>
    <submittedName>
        <fullName evidence="4">LytTR family transcriptional regulator</fullName>
    </submittedName>
</protein>
<dbReference type="InterPro" id="IPR024163">
    <property type="entry name" value="Aerotolerance_reg_N"/>
</dbReference>
<gene>
    <name evidence="4" type="ORF">C5L14_08450</name>
</gene>
<evidence type="ECO:0000259" key="2">
    <source>
        <dbReference type="Pfam" id="PF07584"/>
    </source>
</evidence>
<dbReference type="RefSeq" id="WP_105861599.1">
    <property type="nucleotide sequence ID" value="NZ_PUEJ01000003.1"/>
</dbReference>
<proteinExistence type="predicted"/>
<organism evidence="4 5">
    <name type="scientific">Labrys okinawensis</name>
    <dbReference type="NCBI Taxonomy" id="346911"/>
    <lineage>
        <taxon>Bacteria</taxon>
        <taxon>Pseudomonadati</taxon>
        <taxon>Pseudomonadota</taxon>
        <taxon>Alphaproteobacteria</taxon>
        <taxon>Hyphomicrobiales</taxon>
        <taxon>Xanthobacteraceae</taxon>
        <taxon>Labrys</taxon>
    </lineage>
</organism>
<feature type="transmembrane region" description="Helical" evidence="1">
    <location>
        <begin position="654"/>
        <end position="675"/>
    </location>
</feature>
<dbReference type="Proteomes" id="UP000237682">
    <property type="component" value="Unassembled WGS sequence"/>
</dbReference>
<keyword evidence="5" id="KW-1185">Reference proteome</keyword>
<dbReference type="InterPro" id="IPR025297">
    <property type="entry name" value="DUF4159"/>
</dbReference>
<sequence>MLGSLALASPWMLAALALLPAIWLLLRLVPPRPQRVDFPPLRLLYGLLPRGRVAARSPWWLTALRLILAALVIAMLAVPTLRPFNQSGATRVTPLLFLVDNGWGSAATWTKRRDVIQAALAAAEQDRRPVALAALAEPLTDLSLSPAASLGPRLAALAPQPWQANRGAYAPAIASFLRAAPEAEIVWFSDGLAGDGDNGFLSALSEAGKQGRVTVYRDDARSSLALAGAANAPSGISVRVLRMGKLDRALSGTVRAVDLKNLPVGQADFSFPAGAGETTAQLDLPVDIRNDVARLEIVGDASAGAVQLLDRTWRRRTVGIVSGQDKDVSQPLLSANYYLTRALEPYADVRTAEGTSPAEAIGRFLDDKLPVLMLADVGNLGDAEVKLSTWIENGGVLVRFAGSRLAAAENTLLPVKLRQGGRTLGGTLSWEKPQKLGSFDANGPFAGLALPDDVSVKRQLLAEPDIDLPGRTWAALADGTPLVTAEKRGNGVIVLFHVTADTTWSNLVLSGSFVEMLRKVVGLAKSAPVTGAVAAQAGAAAPVYAAPSRTLDGLGAFQVPPATAQPVRADQPGIGRPDHPPGFYGPPDGLVAVNALPANAVLKPLDYTAVNASLADYTVAKPIALGPALLLVALALLLADALIVFFMAGGWTRLARPGVGSAALVVLALSLSLLAPPNAQAQNRPFDAALKTRLAYIVTGDKETDDTSLAGLKGLTAYIAERTALEPGPPDGIDPAKDELAFYPLIYWPIVPGKEPPPPAVMARIDAFMKSGGTIIFDTRDALQQDAGGAATPAGETLKRLLSGLDIPELEQIPAKHVLTKTFYLLDKFVGRYDNGETWVQATAPTSEDSDKPVLGGDGVSPLIITSNDLAAAWAVDAQMNPLFPVSTGLERQRELAYRAGVNMVMYALTGNYKADQVHVQDLLERLGR</sequence>
<dbReference type="OrthoDB" id="9773014at2"/>
<dbReference type="Pfam" id="PF07584">
    <property type="entry name" value="BatA"/>
    <property type="match status" value="1"/>
</dbReference>
<reference evidence="4 5" key="1">
    <citation type="submission" date="2018-02" db="EMBL/GenBank/DDBJ databases">
        <title>Whole genome sequencing of endophytic bacterium.</title>
        <authorList>
            <person name="Eedara R."/>
            <person name="Podile A.R."/>
        </authorList>
    </citation>
    <scope>NUCLEOTIDE SEQUENCE [LARGE SCALE GENOMIC DNA]</scope>
    <source>
        <strain evidence="4 5">RP1T</strain>
    </source>
</reference>
<feature type="domain" description="DUF4159" evidence="3">
    <location>
        <begin position="693"/>
        <end position="909"/>
    </location>
</feature>
<feature type="domain" description="Aerotolerance regulator N-terminal" evidence="2">
    <location>
        <begin position="6"/>
        <end position="79"/>
    </location>
</feature>
<dbReference type="PANTHER" id="PTHR37464">
    <property type="entry name" value="BLL2463 PROTEIN"/>
    <property type="match status" value="1"/>
</dbReference>
<evidence type="ECO:0000313" key="5">
    <source>
        <dbReference type="Proteomes" id="UP000237682"/>
    </source>
</evidence>
<keyword evidence="1" id="KW-0472">Membrane</keyword>
<dbReference type="AlphaFoldDB" id="A0A2S9QF09"/>
<dbReference type="Pfam" id="PF13709">
    <property type="entry name" value="DUF4159"/>
    <property type="match status" value="1"/>
</dbReference>
<dbReference type="CDD" id="cd03143">
    <property type="entry name" value="A4_beta-galactosidase_middle_domain"/>
    <property type="match status" value="2"/>
</dbReference>
<name>A0A2S9QF09_9HYPH</name>
<dbReference type="Gene3D" id="3.40.50.12140">
    <property type="entry name" value="Domain of unknown function DUF4159"/>
    <property type="match status" value="1"/>
</dbReference>
<keyword evidence="1" id="KW-1133">Transmembrane helix</keyword>
<feature type="transmembrane region" description="Helical" evidence="1">
    <location>
        <begin position="628"/>
        <end position="648"/>
    </location>
</feature>
<keyword evidence="1" id="KW-0812">Transmembrane</keyword>
<dbReference type="EMBL" id="PUEJ01000003">
    <property type="protein sequence ID" value="PRH87931.1"/>
    <property type="molecule type" value="Genomic_DNA"/>
</dbReference>